<evidence type="ECO:0000313" key="7">
    <source>
        <dbReference type="EMBL" id="QAA33378.1"/>
    </source>
</evidence>
<dbReference type="Pfam" id="PF06803">
    <property type="entry name" value="DUF1232"/>
    <property type="match status" value="1"/>
</dbReference>
<dbReference type="AlphaFoldDB" id="A0A410DWL7"/>
<evidence type="ECO:0000256" key="1">
    <source>
        <dbReference type="ARBA" id="ARBA00004127"/>
    </source>
</evidence>
<organism evidence="7 8">
    <name type="scientific">Clostridium manihotivorum</name>
    <dbReference type="NCBI Taxonomy" id="2320868"/>
    <lineage>
        <taxon>Bacteria</taxon>
        <taxon>Bacillati</taxon>
        <taxon>Bacillota</taxon>
        <taxon>Clostridia</taxon>
        <taxon>Eubacteriales</taxon>
        <taxon>Clostridiaceae</taxon>
        <taxon>Clostridium</taxon>
    </lineage>
</organism>
<keyword evidence="4 5" id="KW-0472">Membrane</keyword>
<gene>
    <name evidence="7" type="ORF">C1I91_17945</name>
</gene>
<feature type="transmembrane region" description="Helical" evidence="5">
    <location>
        <begin position="64"/>
        <end position="85"/>
    </location>
</feature>
<feature type="transmembrane region" description="Helical" evidence="5">
    <location>
        <begin position="41"/>
        <end position="58"/>
    </location>
</feature>
<dbReference type="EMBL" id="CP025746">
    <property type="protein sequence ID" value="QAA33378.1"/>
    <property type="molecule type" value="Genomic_DNA"/>
</dbReference>
<dbReference type="OrthoDB" id="9800202at2"/>
<evidence type="ECO:0000256" key="3">
    <source>
        <dbReference type="ARBA" id="ARBA00022989"/>
    </source>
</evidence>
<dbReference type="RefSeq" id="WP_128214101.1">
    <property type="nucleotide sequence ID" value="NZ_CP025746.1"/>
</dbReference>
<comment type="subcellular location">
    <subcellularLocation>
        <location evidence="1">Endomembrane system</location>
        <topology evidence="1">Multi-pass membrane protein</topology>
    </subcellularLocation>
</comment>
<sequence length="138" mass="15779">MLKSFTNIFGLSLKKFKNRTKNMKKEIGALYLAYRRKEIPIYTKLIILLVVGYALSPIDLIPDFIPILGYVDDLIILPLGIALAVKLIPKNIMEECRAEAEKKYSNIKKKSYVFAVLIIAIWVALAMYIIFKIRALLS</sequence>
<reference evidence="7 8" key="1">
    <citation type="submission" date="2018-01" db="EMBL/GenBank/DDBJ databases">
        <title>Genome Sequencing and Assembly of Anaerobacter polyendosporus strain CT4.</title>
        <authorList>
            <person name="Tachaapaikoon C."/>
            <person name="Sutheeworapong S."/>
            <person name="Jenjaroenpun P."/>
            <person name="Wongsurawat T."/>
            <person name="Nookeaw I."/>
            <person name="Cheawchanlertfa P."/>
            <person name="Kosugi A."/>
            <person name="Cheevadhanarak S."/>
            <person name="Ratanakhanokchai K."/>
        </authorList>
    </citation>
    <scope>NUCLEOTIDE SEQUENCE [LARGE SCALE GENOMIC DNA]</scope>
    <source>
        <strain evidence="7 8">CT4</strain>
    </source>
</reference>
<evidence type="ECO:0000256" key="4">
    <source>
        <dbReference type="ARBA" id="ARBA00023136"/>
    </source>
</evidence>
<dbReference type="InterPro" id="IPR010652">
    <property type="entry name" value="DUF1232"/>
</dbReference>
<feature type="domain" description="DUF1232" evidence="6">
    <location>
        <begin position="43"/>
        <end position="79"/>
    </location>
</feature>
<proteinExistence type="predicted"/>
<feature type="transmembrane region" description="Helical" evidence="5">
    <location>
        <begin position="112"/>
        <end position="131"/>
    </location>
</feature>
<name>A0A410DWL7_9CLOT</name>
<evidence type="ECO:0000259" key="6">
    <source>
        <dbReference type="Pfam" id="PF06803"/>
    </source>
</evidence>
<dbReference type="GO" id="GO:0012505">
    <property type="term" value="C:endomembrane system"/>
    <property type="evidence" value="ECO:0007669"/>
    <property type="project" value="UniProtKB-SubCell"/>
</dbReference>
<accession>A0A410DWL7</accession>
<evidence type="ECO:0000313" key="8">
    <source>
        <dbReference type="Proteomes" id="UP000286268"/>
    </source>
</evidence>
<keyword evidence="8" id="KW-1185">Reference proteome</keyword>
<protein>
    <recommendedName>
        <fullName evidence="6">DUF1232 domain-containing protein</fullName>
    </recommendedName>
</protein>
<dbReference type="Proteomes" id="UP000286268">
    <property type="component" value="Chromosome"/>
</dbReference>
<evidence type="ECO:0000256" key="2">
    <source>
        <dbReference type="ARBA" id="ARBA00022692"/>
    </source>
</evidence>
<evidence type="ECO:0000256" key="5">
    <source>
        <dbReference type="SAM" id="Phobius"/>
    </source>
</evidence>
<keyword evidence="3 5" id="KW-1133">Transmembrane helix</keyword>
<keyword evidence="2 5" id="KW-0812">Transmembrane</keyword>
<dbReference type="KEGG" id="cmah:C1I91_17945"/>